<proteinExistence type="predicted"/>
<dbReference type="Gene3D" id="3.40.50.1820">
    <property type="entry name" value="alpha/beta hydrolase"/>
    <property type="match status" value="1"/>
</dbReference>
<dbReference type="RefSeq" id="WP_210025888.1">
    <property type="nucleotide sequence ID" value="NZ_JAGINU010000001.1"/>
</dbReference>
<organism evidence="2 3">
    <name type="scientific">Pseudonocardia parietis</name>
    <dbReference type="NCBI Taxonomy" id="570936"/>
    <lineage>
        <taxon>Bacteria</taxon>
        <taxon>Bacillati</taxon>
        <taxon>Actinomycetota</taxon>
        <taxon>Actinomycetes</taxon>
        <taxon>Pseudonocardiales</taxon>
        <taxon>Pseudonocardiaceae</taxon>
        <taxon>Pseudonocardia</taxon>
    </lineage>
</organism>
<dbReference type="Proteomes" id="UP001519295">
    <property type="component" value="Unassembled WGS sequence"/>
</dbReference>
<accession>A0ABS4VPW9</accession>
<protein>
    <submittedName>
        <fullName evidence="2">S-formylglutathione hydrolase FrmB</fullName>
    </submittedName>
</protein>
<keyword evidence="1" id="KW-1133">Transmembrane helix</keyword>
<dbReference type="InterPro" id="IPR050583">
    <property type="entry name" value="Mycobacterial_A85_antigen"/>
</dbReference>
<dbReference type="GO" id="GO:0016787">
    <property type="term" value="F:hydrolase activity"/>
    <property type="evidence" value="ECO:0007669"/>
    <property type="project" value="UniProtKB-KW"/>
</dbReference>
<dbReference type="InterPro" id="IPR029058">
    <property type="entry name" value="AB_hydrolase_fold"/>
</dbReference>
<evidence type="ECO:0000313" key="2">
    <source>
        <dbReference type="EMBL" id="MBP2365973.1"/>
    </source>
</evidence>
<keyword evidence="3" id="KW-1185">Reference proteome</keyword>
<feature type="transmembrane region" description="Helical" evidence="1">
    <location>
        <begin position="39"/>
        <end position="59"/>
    </location>
</feature>
<dbReference type="InterPro" id="IPR000801">
    <property type="entry name" value="Esterase-like"/>
</dbReference>
<reference evidence="2 3" key="1">
    <citation type="submission" date="2021-03" db="EMBL/GenBank/DDBJ databases">
        <title>Sequencing the genomes of 1000 actinobacteria strains.</title>
        <authorList>
            <person name="Klenk H.-P."/>
        </authorList>
    </citation>
    <scope>NUCLEOTIDE SEQUENCE [LARGE SCALE GENOMIC DNA]</scope>
    <source>
        <strain evidence="2 3">DSM 45256</strain>
    </source>
</reference>
<gene>
    <name evidence="2" type="ORF">JOF36_001669</name>
</gene>
<evidence type="ECO:0000256" key="1">
    <source>
        <dbReference type="SAM" id="Phobius"/>
    </source>
</evidence>
<dbReference type="Pfam" id="PF00756">
    <property type="entry name" value="Esterase"/>
    <property type="match status" value="1"/>
</dbReference>
<dbReference type="EMBL" id="JAGINU010000001">
    <property type="protein sequence ID" value="MBP2365973.1"/>
    <property type="molecule type" value="Genomic_DNA"/>
</dbReference>
<dbReference type="PANTHER" id="PTHR48098:SF1">
    <property type="entry name" value="DIACYLGLYCEROL ACYLTRANSFERASE_MYCOLYLTRANSFERASE AG85A"/>
    <property type="match status" value="1"/>
</dbReference>
<name>A0ABS4VPW9_9PSEU</name>
<evidence type="ECO:0000313" key="3">
    <source>
        <dbReference type="Proteomes" id="UP001519295"/>
    </source>
</evidence>
<feature type="transmembrane region" description="Helical" evidence="1">
    <location>
        <begin position="12"/>
        <end position="32"/>
    </location>
</feature>
<dbReference type="PANTHER" id="PTHR48098">
    <property type="entry name" value="ENTEROCHELIN ESTERASE-RELATED"/>
    <property type="match status" value="1"/>
</dbReference>
<sequence length="363" mass="38181">MNPLLQIDITTVWFLAGLALASVVLVYLLYLLRFHRFGVVAVVVALLVVNAGAWTNGYYDYFRDLGFVLGEEPGDEVALDDLLRRTAVPDQGVISPVPVPATTSGFDAREAVVWVPPAWFARPRPELPVVVLLHGTPGSPQDWTDGGRADDTANAFAAAHGGRAPILVMPDINGSLDGDTECVDGPAGKVETYLTDDVVRYVHETFRTAEPGRAWAVAGLSEGGSCAIMLALRHPTLFGSFGDYAGLAGPRSGETNDDTASAVAQLFGGSQQAFEAHEPSAILAAQRFPDTGGWFEVGSVDAQPMAATTELVPIARRAGITVCEKVVDGGGHDFDVFSAAFADSLPWLAGRTGAFPPGPCSGG</sequence>
<dbReference type="SUPFAM" id="SSF53474">
    <property type="entry name" value="alpha/beta-Hydrolases"/>
    <property type="match status" value="1"/>
</dbReference>
<keyword evidence="1" id="KW-0472">Membrane</keyword>
<keyword evidence="1" id="KW-0812">Transmembrane</keyword>
<comment type="caution">
    <text evidence="2">The sequence shown here is derived from an EMBL/GenBank/DDBJ whole genome shotgun (WGS) entry which is preliminary data.</text>
</comment>
<keyword evidence="2" id="KW-0378">Hydrolase</keyword>